<sequence length="24" mass="2920">MEMKKVIIEMIDRIPGEKVRLQDF</sequence>
<reference evidence="1 2" key="1">
    <citation type="journal article" date="2007" name="Genome Biol.">
        <title>Characterization and modeling of the Haemophilus influenzae core and supragenomes based on the complete genomic sequences of Rd and 12 clinical nontypeable strains.</title>
        <authorList>
            <person name="Hogg J.S."/>
            <person name="Hu F.Z."/>
            <person name="Janto B."/>
            <person name="Boissy R."/>
            <person name="Hayes J."/>
            <person name="Keefe R."/>
            <person name="Post J.C."/>
            <person name="Ehrlich G.D."/>
        </authorList>
    </citation>
    <scope>NUCLEOTIDE SEQUENCE [LARGE SCALE GENOMIC DNA]</scope>
    <source>
        <strain evidence="1 2">PittGG</strain>
    </source>
</reference>
<dbReference type="KEGG" id="hiq:CGSHiGG_00910"/>
<dbReference type="Proteomes" id="UP000001990">
    <property type="component" value="Chromosome"/>
</dbReference>
<protein>
    <submittedName>
        <fullName evidence="1">Uncharacterized protein</fullName>
    </submittedName>
</protein>
<dbReference type="EMBL" id="CP000672">
    <property type="protein sequence ID" value="ABQ99277.1"/>
    <property type="molecule type" value="Genomic_DNA"/>
</dbReference>
<dbReference type="AlphaFoldDB" id="A5UES2"/>
<evidence type="ECO:0000313" key="1">
    <source>
        <dbReference type="EMBL" id="ABQ99277.1"/>
    </source>
</evidence>
<name>A5UES2_HAEIG</name>
<gene>
    <name evidence="1" type="ordered locus">CGSHiGG_00910</name>
</gene>
<evidence type="ECO:0000313" key="2">
    <source>
        <dbReference type="Proteomes" id="UP000001990"/>
    </source>
</evidence>
<accession>A5UES2</accession>
<proteinExistence type="predicted"/>
<organism evidence="1 2">
    <name type="scientific">Haemophilus influenzae (strain PittGG)</name>
    <dbReference type="NCBI Taxonomy" id="374931"/>
    <lineage>
        <taxon>Bacteria</taxon>
        <taxon>Pseudomonadati</taxon>
        <taxon>Pseudomonadota</taxon>
        <taxon>Gammaproteobacteria</taxon>
        <taxon>Pasteurellales</taxon>
        <taxon>Pasteurellaceae</taxon>
        <taxon>Haemophilus</taxon>
    </lineage>
</organism>
<dbReference type="HOGENOM" id="CLU_3420988_0_0_6"/>